<dbReference type="EMBL" id="CP016359">
    <property type="protein sequence ID" value="APU69458.1"/>
    <property type="molecule type" value="Genomic_DNA"/>
</dbReference>
<accession>A0A1L7I769</accession>
<dbReference type="PROSITE" id="PS51257">
    <property type="entry name" value="PROKAR_LIPOPROTEIN"/>
    <property type="match status" value="1"/>
</dbReference>
<name>A0A1L7I769_9FLAO</name>
<dbReference type="KEGG" id="gfl:GRFL_2734"/>
<dbReference type="Proteomes" id="UP000186230">
    <property type="component" value="Chromosome"/>
</dbReference>
<protein>
    <submittedName>
        <fullName evidence="1">Uncharacterized protein</fullName>
    </submittedName>
</protein>
<organism evidence="1 2">
    <name type="scientific">Christiangramia flava JLT2011</name>
    <dbReference type="NCBI Taxonomy" id="1229726"/>
    <lineage>
        <taxon>Bacteria</taxon>
        <taxon>Pseudomonadati</taxon>
        <taxon>Bacteroidota</taxon>
        <taxon>Flavobacteriia</taxon>
        <taxon>Flavobacteriales</taxon>
        <taxon>Flavobacteriaceae</taxon>
        <taxon>Christiangramia</taxon>
    </lineage>
</organism>
<proteinExistence type="predicted"/>
<gene>
    <name evidence="1" type="ORF">GRFL_2734</name>
</gene>
<evidence type="ECO:0000313" key="2">
    <source>
        <dbReference type="Proteomes" id="UP000186230"/>
    </source>
</evidence>
<dbReference type="OrthoDB" id="9152336at2"/>
<keyword evidence="2" id="KW-1185">Reference proteome</keyword>
<dbReference type="STRING" id="1229726.GRFL_2734"/>
<dbReference type="RefSeq" id="WP_083645125.1">
    <property type="nucleotide sequence ID" value="NZ_AMRU01000015.1"/>
</dbReference>
<dbReference type="AlphaFoldDB" id="A0A1L7I769"/>
<sequence>MIKNQLKIGLMSLLLVGLTISCEKSEEVSTMEPVNSNSNSSSKIQLEDLSLSDQSKGALPETSENLGDLFRNAVTPSECGPTELAQVQSKYINAIREEPLALAYNRLYSNLNLYFSYFLDDSEQYFGENGDYTQLMQKRQRELAEFWSMPVTIKVQGQHTANLDNRDNVAAVFYNFYGYRTEDGELIPLTIDQAYQQADLIMSLNEASPNLPENPYFATEGFASSNRTIVIGDGLPSWLAETGIDEGIVWTGILAHEWAHEIQFLNNSVWYPTGAADNAPEATRYTELEADFFASYFMTHKRGATYNWKRVIDFYDLFFQIGDCSFTNQGHHGTPLQRMAAARAGYELASEMQKQGHILTMDEVHNAYLAAFDHIVQ</sequence>
<evidence type="ECO:0000313" key="1">
    <source>
        <dbReference type="EMBL" id="APU69458.1"/>
    </source>
</evidence>
<reference evidence="1 2" key="1">
    <citation type="submission" date="2016-07" db="EMBL/GenBank/DDBJ databases">
        <title>Multi-omics approach to identify versatile polysaccharide utilization systems of a marine flavobacterium Gramella flava.</title>
        <authorList>
            <person name="Tang K."/>
        </authorList>
    </citation>
    <scope>NUCLEOTIDE SEQUENCE [LARGE SCALE GENOMIC DNA]</scope>
    <source>
        <strain evidence="1 2">JLT2011</strain>
    </source>
</reference>